<evidence type="ECO:0000256" key="2">
    <source>
        <dbReference type="SAM" id="Phobius"/>
    </source>
</evidence>
<feature type="compositionally biased region" description="Acidic residues" evidence="1">
    <location>
        <begin position="159"/>
        <end position="183"/>
    </location>
</feature>
<accession>A0ABR2YNZ6</accession>
<proteinExistence type="predicted"/>
<evidence type="ECO:0000313" key="3">
    <source>
        <dbReference type="EMBL" id="KAK9908597.1"/>
    </source>
</evidence>
<organism evidence="3 4">
    <name type="scientific">Coccomyxa subellipsoidea</name>
    <dbReference type="NCBI Taxonomy" id="248742"/>
    <lineage>
        <taxon>Eukaryota</taxon>
        <taxon>Viridiplantae</taxon>
        <taxon>Chlorophyta</taxon>
        <taxon>core chlorophytes</taxon>
        <taxon>Trebouxiophyceae</taxon>
        <taxon>Trebouxiophyceae incertae sedis</taxon>
        <taxon>Coccomyxaceae</taxon>
        <taxon>Coccomyxa</taxon>
    </lineage>
</organism>
<reference evidence="3 4" key="1">
    <citation type="journal article" date="2024" name="Nat. Commun.">
        <title>Phylogenomics reveals the evolutionary origins of lichenization in chlorophyte algae.</title>
        <authorList>
            <person name="Puginier C."/>
            <person name="Libourel C."/>
            <person name="Otte J."/>
            <person name="Skaloud P."/>
            <person name="Haon M."/>
            <person name="Grisel S."/>
            <person name="Petersen M."/>
            <person name="Berrin J.G."/>
            <person name="Delaux P.M."/>
            <person name="Dal Grande F."/>
            <person name="Keller J."/>
        </authorList>
    </citation>
    <scope>NUCLEOTIDE SEQUENCE [LARGE SCALE GENOMIC DNA]</scope>
    <source>
        <strain evidence="3 4">SAG 216-7</strain>
    </source>
</reference>
<feature type="compositionally biased region" description="Low complexity" evidence="1">
    <location>
        <begin position="331"/>
        <end position="356"/>
    </location>
</feature>
<evidence type="ECO:0000313" key="4">
    <source>
        <dbReference type="Proteomes" id="UP001491310"/>
    </source>
</evidence>
<comment type="caution">
    <text evidence="3">The sequence shown here is derived from an EMBL/GenBank/DDBJ whole genome shotgun (WGS) entry which is preliminary data.</text>
</comment>
<keyword evidence="2" id="KW-1133">Transmembrane helix</keyword>
<feature type="compositionally biased region" description="Polar residues" evidence="1">
    <location>
        <begin position="205"/>
        <end position="217"/>
    </location>
</feature>
<dbReference type="Proteomes" id="UP001491310">
    <property type="component" value="Unassembled WGS sequence"/>
</dbReference>
<keyword evidence="4" id="KW-1185">Reference proteome</keyword>
<feature type="transmembrane region" description="Helical" evidence="2">
    <location>
        <begin position="495"/>
        <end position="516"/>
    </location>
</feature>
<keyword evidence="2" id="KW-0472">Membrane</keyword>
<feature type="compositionally biased region" description="Gly residues" evidence="1">
    <location>
        <begin position="299"/>
        <end position="310"/>
    </location>
</feature>
<keyword evidence="2" id="KW-0812">Transmembrane</keyword>
<feature type="region of interest" description="Disordered" evidence="1">
    <location>
        <begin position="331"/>
        <end position="365"/>
    </location>
</feature>
<gene>
    <name evidence="3" type="ORF">WJX75_000177</name>
</gene>
<dbReference type="EMBL" id="JALJOT010000007">
    <property type="protein sequence ID" value="KAK9908597.1"/>
    <property type="molecule type" value="Genomic_DNA"/>
</dbReference>
<feature type="compositionally biased region" description="Low complexity" evidence="1">
    <location>
        <begin position="273"/>
        <end position="282"/>
    </location>
</feature>
<evidence type="ECO:0000256" key="1">
    <source>
        <dbReference type="SAM" id="MobiDB-lite"/>
    </source>
</evidence>
<feature type="region of interest" description="Disordered" evidence="1">
    <location>
        <begin position="104"/>
        <end position="312"/>
    </location>
</feature>
<sequence length="592" mass="63027">MQASPSQQGNNPVRREVKGRCYFRTESGRHRSPEAVPVQVVIMDEDLRKLRQDVAVDLSPSSPAVIQAATEYESPAKQEEWHGDQYPGALNVAAAGASSEFHDWEVLSGHSGPNSPRSSMKGHFKDSPKMEWPAATEGKDLQGQDDLIDEESRLLDACDANEEPEEEASIEAEEADADVDSGDPQDMPVEAKEEASPPDSPHLRSGTSSFSHISSPASYHFGNSDDEGSDTDSSQWTSDGEEVASKRQGSQATRSEADSDEAIQDVVAVSQEGSLGSLSDSDAGYRRMSRTTCARSTPGIGGSRLEGGSGSFSFPEVATLALDLASLDCVSPQSPRSASSLPRRRSSPAPADVSPGGAEGASDEAKAAADAALKAAQDITAAVAAEFGEDRGEIVEDATDADTTHPKEDAVFVEAKKPKRHDVMGALRVGMDKLAAATQNTLQAVGSTDIAQRFWVCLQEWASALMACLPAAERARARLQVELARMRSRARSVGWSQIALAASLGIMAVIAGCALVKNAALHRALRRKDNEMNQLILMVFNLQESLQGAARSSRVPIVRHACAMSSFPPLGHIQPANIVSFEALSATKAIYC</sequence>
<name>A0ABR2YNZ6_9CHLO</name>
<protein>
    <submittedName>
        <fullName evidence="3">Uncharacterized protein</fullName>
    </submittedName>
</protein>